<feature type="compositionally biased region" description="Low complexity" evidence="4">
    <location>
        <begin position="552"/>
        <end position="563"/>
    </location>
</feature>
<dbReference type="Gene3D" id="4.10.240.10">
    <property type="entry name" value="Zn(2)-C6 fungal-type DNA-binding domain"/>
    <property type="match status" value="1"/>
</dbReference>
<keyword evidence="3" id="KW-0539">Nucleus</keyword>
<dbReference type="HOGENOM" id="CLU_013260_0_0_1"/>
<evidence type="ECO:0000256" key="3">
    <source>
        <dbReference type="ARBA" id="ARBA00023242"/>
    </source>
</evidence>
<dbReference type="OrthoDB" id="3014581at2759"/>
<proteinExistence type="predicted"/>
<feature type="region of interest" description="Disordered" evidence="4">
    <location>
        <begin position="552"/>
        <end position="584"/>
    </location>
</feature>
<dbReference type="InterPro" id="IPR036864">
    <property type="entry name" value="Zn2-C6_fun-type_DNA-bd_sf"/>
</dbReference>
<dbReference type="InterPro" id="IPR007219">
    <property type="entry name" value="XnlR_reg_dom"/>
</dbReference>
<evidence type="ECO:0000313" key="7">
    <source>
        <dbReference type="Proteomes" id="UP000029964"/>
    </source>
</evidence>
<dbReference type="GO" id="GO:0005634">
    <property type="term" value="C:nucleus"/>
    <property type="evidence" value="ECO:0007669"/>
    <property type="project" value="UniProtKB-SubCell"/>
</dbReference>
<dbReference type="InterPro" id="IPR050613">
    <property type="entry name" value="Sec_Metabolite_Reg"/>
</dbReference>
<evidence type="ECO:0000256" key="1">
    <source>
        <dbReference type="ARBA" id="ARBA00004123"/>
    </source>
</evidence>
<dbReference type="Pfam" id="PF00172">
    <property type="entry name" value="Zn_clus"/>
    <property type="match status" value="1"/>
</dbReference>
<dbReference type="Proteomes" id="UP000029964">
    <property type="component" value="Unassembled WGS sequence"/>
</dbReference>
<protein>
    <submittedName>
        <fullName evidence="6">Putative transcriptional regulatory protein-like protein</fullName>
    </submittedName>
</protein>
<dbReference type="AlphaFoldDB" id="A0A086SXZ7"/>
<dbReference type="GO" id="GO:0000981">
    <property type="term" value="F:DNA-binding transcription factor activity, RNA polymerase II-specific"/>
    <property type="evidence" value="ECO:0007669"/>
    <property type="project" value="InterPro"/>
</dbReference>
<evidence type="ECO:0000256" key="2">
    <source>
        <dbReference type="ARBA" id="ARBA00022723"/>
    </source>
</evidence>
<dbReference type="InterPro" id="IPR001138">
    <property type="entry name" value="Zn2Cys6_DnaBD"/>
</dbReference>
<gene>
    <name evidence="6" type="ORF">ACRE_073060</name>
</gene>
<dbReference type="SMART" id="SM00066">
    <property type="entry name" value="GAL4"/>
    <property type="match status" value="1"/>
</dbReference>
<comment type="subcellular location">
    <subcellularLocation>
        <location evidence="1">Nucleus</location>
    </subcellularLocation>
</comment>
<evidence type="ECO:0000259" key="5">
    <source>
        <dbReference type="PROSITE" id="PS50048"/>
    </source>
</evidence>
<dbReference type="PANTHER" id="PTHR31001">
    <property type="entry name" value="UNCHARACTERIZED TRANSCRIPTIONAL REGULATORY PROTEIN"/>
    <property type="match status" value="1"/>
</dbReference>
<evidence type="ECO:0000313" key="6">
    <source>
        <dbReference type="EMBL" id="KFH41979.1"/>
    </source>
</evidence>
<dbReference type="CDD" id="cd00067">
    <property type="entry name" value="GAL4"/>
    <property type="match status" value="1"/>
</dbReference>
<dbReference type="SUPFAM" id="SSF57701">
    <property type="entry name" value="Zn2/Cys6 DNA-binding domain"/>
    <property type="match status" value="1"/>
</dbReference>
<dbReference type="EMBL" id="JPKY01000108">
    <property type="protein sequence ID" value="KFH41979.1"/>
    <property type="molecule type" value="Genomic_DNA"/>
</dbReference>
<keyword evidence="2" id="KW-0479">Metal-binding</keyword>
<dbReference type="GO" id="GO:0008270">
    <property type="term" value="F:zinc ion binding"/>
    <property type="evidence" value="ECO:0007669"/>
    <property type="project" value="InterPro"/>
</dbReference>
<dbReference type="GO" id="GO:0003677">
    <property type="term" value="F:DNA binding"/>
    <property type="evidence" value="ECO:0007669"/>
    <property type="project" value="InterPro"/>
</dbReference>
<organism evidence="6 7">
    <name type="scientific">Hapsidospora chrysogenum (strain ATCC 11550 / CBS 779.69 / DSM 880 / IAM 14645 / JCM 23072 / IMI 49137)</name>
    <name type="common">Acremonium chrysogenum</name>
    <dbReference type="NCBI Taxonomy" id="857340"/>
    <lineage>
        <taxon>Eukaryota</taxon>
        <taxon>Fungi</taxon>
        <taxon>Dikarya</taxon>
        <taxon>Ascomycota</taxon>
        <taxon>Pezizomycotina</taxon>
        <taxon>Sordariomycetes</taxon>
        <taxon>Hypocreomycetidae</taxon>
        <taxon>Hypocreales</taxon>
        <taxon>Bionectriaceae</taxon>
        <taxon>Hapsidospora</taxon>
    </lineage>
</organism>
<evidence type="ECO:0000256" key="4">
    <source>
        <dbReference type="SAM" id="MobiDB-lite"/>
    </source>
</evidence>
<dbReference type="STRING" id="857340.A0A086SXZ7"/>
<accession>A0A086SXZ7</accession>
<dbReference type="PROSITE" id="PS50048">
    <property type="entry name" value="ZN2_CY6_FUNGAL_2"/>
    <property type="match status" value="1"/>
</dbReference>
<feature type="domain" description="Zn(2)-C6 fungal-type" evidence="5">
    <location>
        <begin position="23"/>
        <end position="52"/>
    </location>
</feature>
<keyword evidence="7" id="KW-1185">Reference proteome</keyword>
<sequence>MKRSSSGAPVVTTFRTTRHYPLSCYPCREKKRRCDRNQPCSNCSQRNIVCEYEGRGVITKDNTEQRPALASDVRLNNVPAHERSTLSTLPSDPPLEQSSLLPPISEARKLFEHFATALHPGLSILHIPSARELMEETYRKIHSHSHGDQSFSIDHLLLLLSIFAGATSSWTSRSLETLDVSSVAAKEASEHYTILVLSILNDAQRPVPSTTATICAIATLAHVVLNSDNPSPSRALLLRSRFLAVSRTMQLHKLDTFRSREERKAKGANLVDIEVQRRVWWHMVASDWLGSFSEAPYEGVYTFNKRQMNVRLPANVDDELVTPLEPPPDLPLSTPTAMTYFLLRVRAGDICREIVDTIPPIIDEFPEPNYQVIMDFDKRFQDILVNMPESYRLDPQSVQRTQHICHERPYILWQRIVVHFSLHSRICRLHRPYHLEAMVSPKYSYSRDASIRSARKILELRRMMDDEAVVSELRPERSWVILRHVTSAALALATDVSNNPGALDAEAMRQEALEAYRVLESSKSGSSSLMKGIGKSLQTIMANIHTVPWEVSHPVPTTTPSTPEGHPQQNGTSRISSDEWPPPFVAADNVMAHGGADVDGMEQDTAYSSRLWSEFLATVPDLDSPQWTLLLQNLDGY</sequence>
<dbReference type="Pfam" id="PF04082">
    <property type="entry name" value="Fungal_trans"/>
    <property type="match status" value="1"/>
</dbReference>
<comment type="caution">
    <text evidence="6">The sequence shown here is derived from an EMBL/GenBank/DDBJ whole genome shotgun (WGS) entry which is preliminary data.</text>
</comment>
<dbReference type="CDD" id="cd12148">
    <property type="entry name" value="fungal_TF_MHR"/>
    <property type="match status" value="1"/>
</dbReference>
<dbReference type="GO" id="GO:0006351">
    <property type="term" value="P:DNA-templated transcription"/>
    <property type="evidence" value="ECO:0007669"/>
    <property type="project" value="InterPro"/>
</dbReference>
<dbReference type="PROSITE" id="PS00463">
    <property type="entry name" value="ZN2_CY6_FUNGAL_1"/>
    <property type="match status" value="1"/>
</dbReference>
<name>A0A086SXZ7_HAPC1</name>
<reference evidence="7" key="1">
    <citation type="journal article" date="2014" name="Genome Announc.">
        <title>Genome sequence and annotation of Acremonium chrysogenum, producer of the beta-lactam antibiotic cephalosporin C.</title>
        <authorList>
            <person name="Terfehr D."/>
            <person name="Dahlmann T.A."/>
            <person name="Specht T."/>
            <person name="Zadra I."/>
            <person name="Kuernsteiner H."/>
            <person name="Kueck U."/>
        </authorList>
    </citation>
    <scope>NUCLEOTIDE SEQUENCE [LARGE SCALE GENOMIC DNA]</scope>
    <source>
        <strain evidence="7">ATCC 11550 / CBS 779.69 / DSM 880 / IAM 14645 / JCM 23072 / IMI 49137</strain>
    </source>
</reference>
<dbReference type="PANTHER" id="PTHR31001:SF90">
    <property type="entry name" value="CENTROMERE DNA-BINDING PROTEIN COMPLEX CBF3 SUBUNIT B"/>
    <property type="match status" value="1"/>
</dbReference>